<dbReference type="CDD" id="cd03215">
    <property type="entry name" value="ABC_Carb_Monos_II"/>
    <property type="match status" value="1"/>
</dbReference>
<keyword evidence="8" id="KW-0472">Membrane</keyword>
<evidence type="ECO:0000313" key="10">
    <source>
        <dbReference type="EMBL" id="USG67822.1"/>
    </source>
</evidence>
<dbReference type="InterPro" id="IPR003439">
    <property type="entry name" value="ABC_transporter-like_ATP-bd"/>
</dbReference>
<dbReference type="Proteomes" id="UP001056500">
    <property type="component" value="Chromosome"/>
</dbReference>
<feature type="domain" description="ABC transporter" evidence="9">
    <location>
        <begin position="9"/>
        <end position="247"/>
    </location>
</feature>
<evidence type="ECO:0000256" key="2">
    <source>
        <dbReference type="ARBA" id="ARBA00022475"/>
    </source>
</evidence>
<keyword evidence="3" id="KW-0762">Sugar transport</keyword>
<keyword evidence="1" id="KW-0813">Transport</keyword>
<dbReference type="SUPFAM" id="SSF52540">
    <property type="entry name" value="P-loop containing nucleoside triphosphate hydrolases"/>
    <property type="match status" value="2"/>
</dbReference>
<feature type="domain" description="ABC transporter" evidence="9">
    <location>
        <begin position="258"/>
        <end position="496"/>
    </location>
</feature>
<dbReference type="PANTHER" id="PTHR43790:SF3">
    <property type="entry name" value="D-ALLOSE IMPORT ATP-BINDING PROTEIN ALSA-RELATED"/>
    <property type="match status" value="1"/>
</dbReference>
<keyword evidence="4" id="KW-0677">Repeat</keyword>
<evidence type="ECO:0000256" key="5">
    <source>
        <dbReference type="ARBA" id="ARBA00022741"/>
    </source>
</evidence>
<proteinExistence type="predicted"/>
<keyword evidence="11" id="KW-1185">Reference proteome</keyword>
<evidence type="ECO:0000256" key="6">
    <source>
        <dbReference type="ARBA" id="ARBA00022840"/>
    </source>
</evidence>
<evidence type="ECO:0000256" key="7">
    <source>
        <dbReference type="ARBA" id="ARBA00022967"/>
    </source>
</evidence>
<dbReference type="GO" id="GO:0005524">
    <property type="term" value="F:ATP binding"/>
    <property type="evidence" value="ECO:0007669"/>
    <property type="project" value="UniProtKB-KW"/>
</dbReference>
<evidence type="ECO:0000313" key="11">
    <source>
        <dbReference type="Proteomes" id="UP001056500"/>
    </source>
</evidence>
<dbReference type="PANTHER" id="PTHR43790">
    <property type="entry name" value="CARBOHYDRATE TRANSPORT ATP-BINDING PROTEIN MG119-RELATED"/>
    <property type="match status" value="1"/>
</dbReference>
<evidence type="ECO:0000259" key="9">
    <source>
        <dbReference type="PROSITE" id="PS50893"/>
    </source>
</evidence>
<dbReference type="EMBL" id="CP098755">
    <property type="protein sequence ID" value="USG67822.1"/>
    <property type="molecule type" value="Genomic_DNA"/>
</dbReference>
<dbReference type="PROSITE" id="PS00211">
    <property type="entry name" value="ABC_TRANSPORTER_1"/>
    <property type="match status" value="1"/>
</dbReference>
<dbReference type="InterPro" id="IPR017871">
    <property type="entry name" value="ABC_transporter-like_CS"/>
</dbReference>
<reference evidence="10" key="1">
    <citation type="submission" date="2022-06" db="EMBL/GenBank/DDBJ databases">
        <title>Genome sequencing of Brevibacillus sp. BB3-R1.</title>
        <authorList>
            <person name="Heo J."/>
            <person name="Lee D."/>
            <person name="Won M."/>
            <person name="Han B.-H."/>
            <person name="Hong S.-B."/>
            <person name="Kwon S.-W."/>
        </authorList>
    </citation>
    <scope>NUCLEOTIDE SEQUENCE</scope>
    <source>
        <strain evidence="10">BB3-R1</strain>
    </source>
</reference>
<gene>
    <name evidence="10" type="primary">gguA</name>
    <name evidence="10" type="ORF">NDK47_11315</name>
</gene>
<keyword evidence="5" id="KW-0547">Nucleotide-binding</keyword>
<evidence type="ECO:0000256" key="8">
    <source>
        <dbReference type="ARBA" id="ARBA00023136"/>
    </source>
</evidence>
<dbReference type="Gene3D" id="3.40.50.300">
    <property type="entry name" value="P-loop containing nucleotide triphosphate hydrolases"/>
    <property type="match status" value="2"/>
</dbReference>
<dbReference type="InterPro" id="IPR003593">
    <property type="entry name" value="AAA+_ATPase"/>
</dbReference>
<sequence>MEVKTLALLEMKGINKAFSGVTVLHDVHLDVRQGEVHVLLGENGAGKSTIIKIMTGAYTKDKGEIRWDGRPVEIAKPSDAIDIGIATIYQELNLIPHLSVAENIFLGHEKKKHGRYSFLDRKYMREKSKELMTKLGQSIDPNALVSSLGVGQQQLVEIAKALSLNAKLIIMDEPTSSLSAQEAEQLLATIESLREQGMTFIYVSHRLEEIKRIGDRITVLRDGAKIETVDVSTTSIDRMIELMVGRSLHNKYPKQTFTRGQEALRIENLKMKGASHPISFAAYQGEILGFSGLVGAGRSELMKTIFGAEPKETGKVYVFGKEAVIRQPRDAIEAGFAFITEDRKTEGLFLDQSLIFNTSIANLREVKSNGLLSSVKMKEVAEKYVRELQIRPNNINLMGRNFSGGNQQKVVIAKWLFTQARIFIFDEPTRGIDVGAKVEVYNLINDLVDLGACVLIVSSDLPEILGMCDRILVMSDGRITADLQREEATQEVIMKAATGG</sequence>
<protein>
    <submittedName>
        <fullName evidence="10">Sugar ABC transporter ATP-binding protein</fullName>
    </submittedName>
</protein>
<dbReference type="Pfam" id="PF00005">
    <property type="entry name" value="ABC_tran"/>
    <property type="match status" value="2"/>
</dbReference>
<keyword evidence="2" id="KW-1003">Cell membrane</keyword>
<organism evidence="10 11">
    <name type="scientific">Brevibacillus ruminantium</name>
    <dbReference type="NCBI Taxonomy" id="2950604"/>
    <lineage>
        <taxon>Bacteria</taxon>
        <taxon>Bacillati</taxon>
        <taxon>Bacillota</taxon>
        <taxon>Bacilli</taxon>
        <taxon>Bacillales</taxon>
        <taxon>Paenibacillaceae</taxon>
        <taxon>Brevibacillus</taxon>
    </lineage>
</organism>
<dbReference type="PROSITE" id="PS50893">
    <property type="entry name" value="ABC_TRANSPORTER_2"/>
    <property type="match status" value="2"/>
</dbReference>
<evidence type="ECO:0000256" key="1">
    <source>
        <dbReference type="ARBA" id="ARBA00022448"/>
    </source>
</evidence>
<name>A0ABY4WL58_9BACL</name>
<keyword evidence="7" id="KW-1278">Translocase</keyword>
<keyword evidence="6 10" id="KW-0067">ATP-binding</keyword>
<evidence type="ECO:0000256" key="3">
    <source>
        <dbReference type="ARBA" id="ARBA00022597"/>
    </source>
</evidence>
<evidence type="ECO:0000256" key="4">
    <source>
        <dbReference type="ARBA" id="ARBA00022737"/>
    </source>
</evidence>
<dbReference type="CDD" id="cd03216">
    <property type="entry name" value="ABC_Carb_Monos_I"/>
    <property type="match status" value="1"/>
</dbReference>
<dbReference type="InterPro" id="IPR027417">
    <property type="entry name" value="P-loop_NTPase"/>
</dbReference>
<dbReference type="InterPro" id="IPR050107">
    <property type="entry name" value="ABC_carbohydrate_import_ATPase"/>
</dbReference>
<accession>A0ABY4WL58</accession>
<dbReference type="SMART" id="SM00382">
    <property type="entry name" value="AAA"/>
    <property type="match status" value="2"/>
</dbReference>